<dbReference type="Proteomes" id="UP000703038">
    <property type="component" value="Unassembled WGS sequence"/>
</dbReference>
<dbReference type="Gene3D" id="3.90.1150.10">
    <property type="entry name" value="Aspartate Aminotransferase, domain 1"/>
    <property type="match status" value="1"/>
</dbReference>
<dbReference type="InterPro" id="IPR015421">
    <property type="entry name" value="PyrdxlP-dep_Trfase_major"/>
</dbReference>
<evidence type="ECO:0000256" key="2">
    <source>
        <dbReference type="ARBA" id="ARBA00006966"/>
    </source>
</evidence>
<dbReference type="InterPro" id="IPR015424">
    <property type="entry name" value="PyrdxlP-dep_Trfase"/>
</dbReference>
<dbReference type="RefSeq" id="WP_204866116.1">
    <property type="nucleotide sequence ID" value="NZ_JAFBBK010000001.1"/>
</dbReference>
<keyword evidence="7" id="KW-1185">Reference proteome</keyword>
<comment type="function">
    <text evidence="4">Catalyzes the cleavage of L-allo-threonine and L-threonine to glycine and acetaldehyde.</text>
</comment>
<reference evidence="6 7" key="1">
    <citation type="submission" date="2021-01" db="EMBL/GenBank/DDBJ databases">
        <title>Genomics of switchgrass bacterial isolates.</title>
        <authorList>
            <person name="Shade A."/>
        </authorList>
    </citation>
    <scope>NUCLEOTIDE SEQUENCE [LARGE SCALE GENOMIC DNA]</scope>
    <source>
        <strain evidence="6 7">PvP111</strain>
    </source>
</reference>
<dbReference type="PANTHER" id="PTHR48097">
    <property type="entry name" value="L-THREONINE ALDOLASE-RELATED"/>
    <property type="match status" value="1"/>
</dbReference>
<comment type="catalytic activity">
    <reaction evidence="4">
        <text>L-threonine = acetaldehyde + glycine</text>
        <dbReference type="Rhea" id="RHEA:19625"/>
        <dbReference type="ChEBI" id="CHEBI:15343"/>
        <dbReference type="ChEBI" id="CHEBI:57305"/>
        <dbReference type="ChEBI" id="CHEBI:57926"/>
        <dbReference type="EC" id="4.1.2.48"/>
    </reaction>
</comment>
<dbReference type="Gene3D" id="3.40.640.10">
    <property type="entry name" value="Type I PLP-dependent aspartate aminotransferase-like (Major domain)"/>
    <property type="match status" value="1"/>
</dbReference>
<evidence type="ECO:0000256" key="1">
    <source>
        <dbReference type="ARBA" id="ARBA00001933"/>
    </source>
</evidence>
<dbReference type="SUPFAM" id="SSF53383">
    <property type="entry name" value="PLP-dependent transferases"/>
    <property type="match status" value="1"/>
</dbReference>
<name>A0ABS2KNB5_9NOCA</name>
<dbReference type="PIRSF" id="PIRSF038940">
    <property type="entry name" value="Low_specificity_LTA"/>
    <property type="match status" value="1"/>
</dbReference>
<evidence type="ECO:0000313" key="7">
    <source>
        <dbReference type="Proteomes" id="UP000703038"/>
    </source>
</evidence>
<accession>A0ABS2KNB5</accession>
<dbReference type="PANTHER" id="PTHR48097:SF5">
    <property type="entry name" value="LOW SPECIFICITY L-THREONINE ALDOLASE"/>
    <property type="match status" value="1"/>
</dbReference>
<keyword evidence="4 6" id="KW-0456">Lyase</keyword>
<organism evidence="6 7">
    <name type="scientific">Rhodococcoides corynebacterioides</name>
    <dbReference type="NCBI Taxonomy" id="53972"/>
    <lineage>
        <taxon>Bacteria</taxon>
        <taxon>Bacillati</taxon>
        <taxon>Actinomycetota</taxon>
        <taxon>Actinomycetes</taxon>
        <taxon>Mycobacteriales</taxon>
        <taxon>Nocardiaceae</taxon>
        <taxon>Rhodococcoides</taxon>
    </lineage>
</organism>
<dbReference type="EMBL" id="JAFBBK010000001">
    <property type="protein sequence ID" value="MBM7413474.1"/>
    <property type="molecule type" value="Genomic_DNA"/>
</dbReference>
<dbReference type="InterPro" id="IPR015422">
    <property type="entry name" value="PyrdxlP-dep_Trfase_small"/>
</dbReference>
<protein>
    <recommendedName>
        <fullName evidence="4">L-threonine aldolase</fullName>
        <ecNumber evidence="4">4.1.2.48</ecNumber>
    </recommendedName>
</protein>
<proteinExistence type="inferred from homology"/>
<feature type="domain" description="Aromatic amino acid beta-eliminating lyase/threonine aldolase" evidence="5">
    <location>
        <begin position="13"/>
        <end position="298"/>
    </location>
</feature>
<dbReference type="Pfam" id="PF01212">
    <property type="entry name" value="Beta_elim_lyase"/>
    <property type="match status" value="1"/>
</dbReference>
<dbReference type="EC" id="4.1.2.48" evidence="4"/>
<keyword evidence="3 4" id="KW-0663">Pyridoxal phosphate</keyword>
<sequence>MATSTTAPLTGYLSDNAAGTAPEILAAMAEASTGLAAPYGNDPTSARLTTLMAGVFERPVDVFVVGTGSAANGLALAACTPPWGSILTHPDGHITNDEAGAPEFFTDGAKIVLVDGPRSTMDPTALRAAVVRRRGDVHSVQPSVVSLTQVTETGSVHTLDEVREVSTIAHDAGLRVHMDGARFANALVALECTPAEMTWRAGVDILSFGATKNGTMTAEAIVSFDPSLSTELAFRHKRGGQLTSKMRFQSAQLVAYLENDLWMRHARNANAMAARLREGLRPVTGVEVVGDASANMSYFRFPAALTQALHDRGFTFYDDRWEPGVVRLVTSFAHTARDVDAFVDAGRALAIID</sequence>
<dbReference type="InterPro" id="IPR026273">
    <property type="entry name" value="Low_specificity_L-TA_bact"/>
</dbReference>
<dbReference type="GO" id="GO:0004793">
    <property type="term" value="F:threonine aldolase activity"/>
    <property type="evidence" value="ECO:0007669"/>
    <property type="project" value="UniProtKB-EC"/>
</dbReference>
<comment type="caution">
    <text evidence="6">The sequence shown here is derived from an EMBL/GenBank/DDBJ whole genome shotgun (WGS) entry which is preliminary data.</text>
</comment>
<gene>
    <name evidence="6" type="ORF">JOE42_000207</name>
</gene>
<dbReference type="InterPro" id="IPR001597">
    <property type="entry name" value="ArAA_b-elim_lyase/Thr_aldolase"/>
</dbReference>
<comment type="catalytic activity">
    <reaction evidence="4">
        <text>L-allo-threonine = acetaldehyde + glycine</text>
        <dbReference type="Rhea" id="RHEA:26209"/>
        <dbReference type="ChEBI" id="CHEBI:15343"/>
        <dbReference type="ChEBI" id="CHEBI:57305"/>
        <dbReference type="ChEBI" id="CHEBI:58585"/>
        <dbReference type="EC" id="4.1.2.48"/>
    </reaction>
</comment>
<evidence type="ECO:0000256" key="4">
    <source>
        <dbReference type="PIRNR" id="PIRNR038940"/>
    </source>
</evidence>
<comment type="similarity">
    <text evidence="2 4">Belongs to the threonine aldolase family.</text>
</comment>
<comment type="cofactor">
    <cofactor evidence="1 4">
        <name>pyridoxal 5'-phosphate</name>
        <dbReference type="ChEBI" id="CHEBI:597326"/>
    </cofactor>
</comment>
<evidence type="ECO:0000313" key="6">
    <source>
        <dbReference type="EMBL" id="MBM7413474.1"/>
    </source>
</evidence>
<evidence type="ECO:0000259" key="5">
    <source>
        <dbReference type="Pfam" id="PF01212"/>
    </source>
</evidence>
<evidence type="ECO:0000256" key="3">
    <source>
        <dbReference type="ARBA" id="ARBA00022898"/>
    </source>
</evidence>